<gene>
    <name evidence="3" type="ORF">IGS68_11900</name>
</gene>
<dbReference type="InterPro" id="IPR036928">
    <property type="entry name" value="AS_sf"/>
</dbReference>
<accession>A0ABX7BBT4</accession>
<dbReference type="Gene3D" id="3.90.1300.10">
    <property type="entry name" value="Amidase signature (AS) domain"/>
    <property type="match status" value="1"/>
</dbReference>
<dbReference type="InterPro" id="IPR000120">
    <property type="entry name" value="Amidase"/>
</dbReference>
<dbReference type="EMBL" id="CP067420">
    <property type="protein sequence ID" value="QQP91858.1"/>
    <property type="molecule type" value="Genomic_DNA"/>
</dbReference>
<name>A0ABX7BBT4_9PROT</name>
<evidence type="ECO:0000259" key="2">
    <source>
        <dbReference type="Pfam" id="PF01425"/>
    </source>
</evidence>
<keyword evidence="4" id="KW-1185">Reference proteome</keyword>
<protein>
    <submittedName>
        <fullName evidence="3">Amidase</fullName>
    </submittedName>
</protein>
<dbReference type="Proteomes" id="UP000595197">
    <property type="component" value="Chromosome"/>
</dbReference>
<evidence type="ECO:0000313" key="3">
    <source>
        <dbReference type="EMBL" id="QQP91858.1"/>
    </source>
</evidence>
<dbReference type="RefSeq" id="WP_201080203.1">
    <property type="nucleotide sequence ID" value="NZ_CP067420.1"/>
</dbReference>
<dbReference type="PANTHER" id="PTHR11895">
    <property type="entry name" value="TRANSAMIDASE"/>
    <property type="match status" value="1"/>
</dbReference>
<dbReference type="SUPFAM" id="SSF75304">
    <property type="entry name" value="Amidase signature (AS) enzymes"/>
    <property type="match status" value="1"/>
</dbReference>
<dbReference type="InterPro" id="IPR023631">
    <property type="entry name" value="Amidase_dom"/>
</dbReference>
<comment type="similarity">
    <text evidence="1">Belongs to the amidase family.</text>
</comment>
<reference evidence="3" key="1">
    <citation type="submission" date="2021-02" db="EMBL/GenBank/DDBJ databases">
        <title>Skermanella TT6 skin isolate.</title>
        <authorList>
            <person name="Lee K."/>
            <person name="Ganzorig M."/>
        </authorList>
    </citation>
    <scope>NUCLEOTIDE SEQUENCE</scope>
    <source>
        <strain evidence="3">TT6</strain>
    </source>
</reference>
<organism evidence="3 4">
    <name type="scientific">Skermanella cutis</name>
    <dbReference type="NCBI Taxonomy" id="2775420"/>
    <lineage>
        <taxon>Bacteria</taxon>
        <taxon>Pseudomonadati</taxon>
        <taxon>Pseudomonadota</taxon>
        <taxon>Alphaproteobacteria</taxon>
        <taxon>Rhodospirillales</taxon>
        <taxon>Azospirillaceae</taxon>
        <taxon>Skermanella</taxon>
    </lineage>
</organism>
<dbReference type="PANTHER" id="PTHR11895:SF7">
    <property type="entry name" value="GLUTAMYL-TRNA(GLN) AMIDOTRANSFERASE SUBUNIT A, MITOCHONDRIAL"/>
    <property type="match status" value="1"/>
</dbReference>
<dbReference type="Pfam" id="PF01425">
    <property type="entry name" value="Amidase"/>
    <property type="match status" value="1"/>
</dbReference>
<sequence>MTANLELTRLAAGDLRHRINRGEIRAVEVAEAHLEAIHAREGEVRAWTFLDPDHVMLQARMLDSLRSSGRPTGPLHGIPVGVKDIIDTRDMPTCNGTPLDAGRRPQEDAFIVSRLREAGAIVMGKTATTELAVMNPCDTRNPHDPGRTPGGSSSGSAAAVAASMVPLAIGTQTNGSVIRPASFCGVVGYKPSRGTISRRGVLVQSPALDSVGVFARSVDDAALLGDVLAVYDERDPAMRPTARPQLAEGAAAPPPLAPVLAFVPSPVWDRAEPATREAFGELRDELGDGIDQVDLPEPFDRAHGLHRTIMLTDIARNFSRYAERGRDQLSPLLQGMIDEGRTLLAVDYSLALDWTEVLNSALDRIFDRYDAIVTPATTGEAPVGLTTTGDPVFCTIWTYCGVPAITLPLLQGENGLPVGVQLVGRRGGDARLLRTASWLMRRFGIVTPQ</sequence>
<proteinExistence type="inferred from homology"/>
<feature type="domain" description="Amidase" evidence="2">
    <location>
        <begin position="28"/>
        <end position="433"/>
    </location>
</feature>
<evidence type="ECO:0000313" key="4">
    <source>
        <dbReference type="Proteomes" id="UP000595197"/>
    </source>
</evidence>
<evidence type="ECO:0000256" key="1">
    <source>
        <dbReference type="ARBA" id="ARBA00009199"/>
    </source>
</evidence>